<evidence type="ECO:0000256" key="1">
    <source>
        <dbReference type="ARBA" id="ARBA00022679"/>
    </source>
</evidence>
<evidence type="ECO:0000256" key="5">
    <source>
        <dbReference type="PROSITE-ProRule" id="PRU10141"/>
    </source>
</evidence>
<dbReference type="eggNOG" id="COG0515">
    <property type="taxonomic scope" value="Bacteria"/>
</dbReference>
<dbReference type="SUPFAM" id="SSF56112">
    <property type="entry name" value="Protein kinase-like (PK-like)"/>
    <property type="match status" value="1"/>
</dbReference>
<dbReference type="GO" id="GO:0004674">
    <property type="term" value="F:protein serine/threonine kinase activity"/>
    <property type="evidence" value="ECO:0007669"/>
    <property type="project" value="UniProtKB-KW"/>
</dbReference>
<dbReference type="GO" id="GO:0005737">
    <property type="term" value="C:cytoplasm"/>
    <property type="evidence" value="ECO:0007669"/>
    <property type="project" value="TreeGrafter"/>
</dbReference>
<dbReference type="InterPro" id="IPR011009">
    <property type="entry name" value="Kinase-like_dom_sf"/>
</dbReference>
<keyword evidence="1" id="KW-0808">Transferase</keyword>
<dbReference type="Pfam" id="PF00069">
    <property type="entry name" value="Pkinase"/>
    <property type="match status" value="1"/>
</dbReference>
<feature type="domain" description="Protein kinase" evidence="6">
    <location>
        <begin position="154"/>
        <end position="389"/>
    </location>
</feature>
<dbReference type="InterPro" id="IPR050339">
    <property type="entry name" value="CC_SR_Kinase"/>
</dbReference>
<dbReference type="HOGENOM" id="CLU_697652_0_0_9"/>
<reference evidence="7 8" key="1">
    <citation type="journal article" date="2013" name="Genome Announc.">
        <title>Complete Genome Sequence of the Solvent Producer Clostridium saccharobutylicum NCP262 (DSM 13864).</title>
        <authorList>
            <person name="Poehlein A."/>
            <person name="Hartwich K."/>
            <person name="Krabben P."/>
            <person name="Ehrenreich A."/>
            <person name="Liebl W."/>
            <person name="Durre P."/>
            <person name="Gottschalk G."/>
            <person name="Daniel R."/>
        </authorList>
    </citation>
    <scope>NUCLEOTIDE SEQUENCE [LARGE SCALE GENOMIC DNA]</scope>
    <source>
        <strain evidence="7">DSM 13864</strain>
    </source>
</reference>
<keyword evidence="4 5" id="KW-0067">ATP-binding</keyword>
<keyword evidence="3 7" id="KW-0418">Kinase</keyword>
<evidence type="ECO:0000256" key="3">
    <source>
        <dbReference type="ARBA" id="ARBA00022777"/>
    </source>
</evidence>
<dbReference type="GeneID" id="55474091"/>
<evidence type="ECO:0000256" key="4">
    <source>
        <dbReference type="ARBA" id="ARBA00022840"/>
    </source>
</evidence>
<dbReference type="OrthoDB" id="5106738at2"/>
<proteinExistence type="predicted"/>
<feature type="binding site" evidence="5">
    <location>
        <position position="183"/>
    </location>
    <ligand>
        <name>ATP</name>
        <dbReference type="ChEBI" id="CHEBI:30616"/>
    </ligand>
</feature>
<dbReference type="PROSITE" id="PS00107">
    <property type="entry name" value="PROTEIN_KINASE_ATP"/>
    <property type="match status" value="1"/>
</dbReference>
<dbReference type="Proteomes" id="UP000017118">
    <property type="component" value="Chromosome"/>
</dbReference>
<dbReference type="PANTHER" id="PTHR11042">
    <property type="entry name" value="EUKARYOTIC TRANSLATION INITIATION FACTOR 2-ALPHA KINASE EIF2-ALPHA KINASE -RELATED"/>
    <property type="match status" value="1"/>
</dbReference>
<organism evidence="7 8">
    <name type="scientific">Clostridium saccharobutylicum DSM 13864</name>
    <dbReference type="NCBI Taxonomy" id="1345695"/>
    <lineage>
        <taxon>Bacteria</taxon>
        <taxon>Bacillati</taxon>
        <taxon>Bacillota</taxon>
        <taxon>Clostridia</taxon>
        <taxon>Eubacteriales</taxon>
        <taxon>Clostridiaceae</taxon>
        <taxon>Clostridium</taxon>
    </lineage>
</organism>
<dbReference type="InterPro" id="IPR017441">
    <property type="entry name" value="Protein_kinase_ATP_BS"/>
</dbReference>
<dbReference type="InterPro" id="IPR000719">
    <property type="entry name" value="Prot_kinase_dom"/>
</dbReference>
<dbReference type="PATRIC" id="fig|1345695.10.peg.3706"/>
<evidence type="ECO:0000259" key="6">
    <source>
        <dbReference type="PROSITE" id="PS50011"/>
    </source>
</evidence>
<dbReference type="PROSITE" id="PS00109">
    <property type="entry name" value="PROTEIN_KINASE_TYR"/>
    <property type="match status" value="1"/>
</dbReference>
<accession>U5MQ01</accession>
<keyword evidence="2 5" id="KW-0547">Nucleotide-binding</keyword>
<keyword evidence="7" id="KW-0723">Serine/threonine-protein kinase</keyword>
<dbReference type="EMBL" id="CP006721">
    <property type="protein sequence ID" value="AGX42593.1"/>
    <property type="molecule type" value="Genomic_DNA"/>
</dbReference>
<dbReference type="InterPro" id="IPR008266">
    <property type="entry name" value="Tyr_kinase_AS"/>
</dbReference>
<evidence type="ECO:0000313" key="8">
    <source>
        <dbReference type="Proteomes" id="UP000017118"/>
    </source>
</evidence>
<keyword evidence="8" id="KW-1185">Reference proteome</keyword>
<dbReference type="RefSeq" id="WP_022744982.1">
    <property type="nucleotide sequence ID" value="NC_022571.1"/>
</dbReference>
<evidence type="ECO:0000256" key="2">
    <source>
        <dbReference type="ARBA" id="ARBA00022741"/>
    </source>
</evidence>
<evidence type="ECO:0000313" key="7">
    <source>
        <dbReference type="EMBL" id="AGX42593.1"/>
    </source>
</evidence>
<name>U5MQ01_CLOSA</name>
<dbReference type="PROSITE" id="PS50011">
    <property type="entry name" value="PROTEIN_KINASE_DOM"/>
    <property type="match status" value="1"/>
</dbReference>
<dbReference type="Gene3D" id="1.10.510.10">
    <property type="entry name" value="Transferase(Phosphotransferase) domain 1"/>
    <property type="match status" value="1"/>
</dbReference>
<protein>
    <submittedName>
        <fullName evidence="7">Putative serine/threonine protein kinase</fullName>
    </submittedName>
</protein>
<dbReference type="AlphaFoldDB" id="U5MQ01"/>
<gene>
    <name evidence="7" type="ORF">CLSA_c15940</name>
</gene>
<sequence>MIRIEIFYYIYNYLENKKQEYGEDNVNHFIDLYDNITNSRLKIIFAKMHFEINSLFKYLNQRLGTSHYTAAESRELIKWIDEIYEIQSNLKRTDLEFSINSYYQDIFTKCNEFLCESGGSPIPSEFKKVTLILIEPIFIIPNTTKVITGKVTALYPITLIGKGSYGQVFKYKDDYYNKYFVIKRASSNLTEKEYQRFKIEYEEMKKLNSPYVVEVYRFDDDKREYIMEYVDETLYKYVSTNNNKLTKGERKNIVLQILKAFEYIHNQNLLHRDISLTNILIKKYENLNVVKISDFGLVKTQNSNLTSINTELKGSLNDPDLDVYGFKNYGATHETYALTRVIYFVMTGRVKAEKFNNMAMKEFVLKGLDKDLNNRYQSIYELKVAFMKL</sequence>
<dbReference type="GO" id="GO:0005524">
    <property type="term" value="F:ATP binding"/>
    <property type="evidence" value="ECO:0007669"/>
    <property type="project" value="UniProtKB-UniRule"/>
</dbReference>
<dbReference type="KEGG" id="csb:CLSA_c15940"/>